<dbReference type="SMART" id="SM00487">
    <property type="entry name" value="DEXDc"/>
    <property type="match status" value="1"/>
</dbReference>
<evidence type="ECO:0000256" key="9">
    <source>
        <dbReference type="ARBA" id="ARBA00023242"/>
    </source>
</evidence>
<dbReference type="PROSITE" id="PS50089">
    <property type="entry name" value="ZF_RING_2"/>
    <property type="match status" value="1"/>
</dbReference>
<dbReference type="Pfam" id="PF00176">
    <property type="entry name" value="SNF2-rel_dom"/>
    <property type="match status" value="1"/>
</dbReference>
<keyword evidence="9" id="KW-0539">Nucleus</keyword>
<feature type="compositionally biased region" description="Polar residues" evidence="11">
    <location>
        <begin position="359"/>
        <end position="371"/>
    </location>
</feature>
<name>A0A7M5XDM0_9CNID</name>
<dbReference type="InterPro" id="IPR001650">
    <property type="entry name" value="Helicase_C-like"/>
</dbReference>
<dbReference type="InterPro" id="IPR001841">
    <property type="entry name" value="Znf_RING"/>
</dbReference>
<dbReference type="Gene3D" id="3.30.40.10">
    <property type="entry name" value="Zinc/RING finger domain, C3HC4 (zinc finger)"/>
    <property type="match status" value="1"/>
</dbReference>
<feature type="domain" description="Helicase ATP-binding" evidence="13">
    <location>
        <begin position="445"/>
        <end position="615"/>
    </location>
</feature>
<keyword evidence="6" id="KW-0347">Helicase</keyword>
<feature type="compositionally biased region" description="Polar residues" evidence="11">
    <location>
        <begin position="426"/>
        <end position="438"/>
    </location>
</feature>
<dbReference type="EnsemblMetazoa" id="CLYHEMT021829.1">
    <property type="protein sequence ID" value="CLYHEMP021829.1"/>
    <property type="gene ID" value="CLYHEMG021829"/>
</dbReference>
<dbReference type="GO" id="GO:0004386">
    <property type="term" value="F:helicase activity"/>
    <property type="evidence" value="ECO:0007669"/>
    <property type="project" value="UniProtKB-KW"/>
</dbReference>
<dbReference type="SMART" id="SM00490">
    <property type="entry name" value="HELICc"/>
    <property type="match status" value="1"/>
</dbReference>
<protein>
    <recommendedName>
        <fullName evidence="17">Helicase-like transcription factor</fullName>
    </recommendedName>
</protein>
<keyword evidence="8" id="KW-0067">ATP-binding</keyword>
<dbReference type="GO" id="GO:0003676">
    <property type="term" value="F:nucleic acid binding"/>
    <property type="evidence" value="ECO:0007669"/>
    <property type="project" value="InterPro"/>
</dbReference>
<dbReference type="SMART" id="SM00184">
    <property type="entry name" value="RING"/>
    <property type="match status" value="1"/>
</dbReference>
<dbReference type="InterPro" id="IPR038718">
    <property type="entry name" value="SNF2-like_sf"/>
</dbReference>
<keyword evidence="5" id="KW-0378">Hydrolase</keyword>
<dbReference type="GO" id="GO:0005524">
    <property type="term" value="F:ATP binding"/>
    <property type="evidence" value="ECO:0007669"/>
    <property type="project" value="UniProtKB-KW"/>
</dbReference>
<feature type="domain" description="RING-type" evidence="12">
    <location>
        <begin position="777"/>
        <end position="816"/>
    </location>
</feature>
<comment type="subcellular location">
    <subcellularLocation>
        <location evidence="1">Nucleus</location>
    </subcellularLocation>
</comment>
<keyword evidence="4 10" id="KW-0863">Zinc-finger</keyword>
<dbReference type="Pfam" id="PF00097">
    <property type="entry name" value="zf-C3HC4"/>
    <property type="match status" value="1"/>
</dbReference>
<dbReference type="InterPro" id="IPR049730">
    <property type="entry name" value="SNF2/RAD54-like_C"/>
</dbReference>
<evidence type="ECO:0008006" key="17">
    <source>
        <dbReference type="Google" id="ProtNLM"/>
    </source>
</evidence>
<feature type="region of interest" description="Disordered" evidence="11">
    <location>
        <begin position="139"/>
        <end position="176"/>
    </location>
</feature>
<evidence type="ECO:0000256" key="8">
    <source>
        <dbReference type="ARBA" id="ARBA00022840"/>
    </source>
</evidence>
<dbReference type="Pfam" id="PF08797">
    <property type="entry name" value="HIRAN"/>
    <property type="match status" value="1"/>
</dbReference>
<dbReference type="SMART" id="SM00910">
    <property type="entry name" value="HIRAN"/>
    <property type="match status" value="1"/>
</dbReference>
<evidence type="ECO:0000256" key="11">
    <source>
        <dbReference type="SAM" id="MobiDB-lite"/>
    </source>
</evidence>
<evidence type="ECO:0000256" key="5">
    <source>
        <dbReference type="ARBA" id="ARBA00022801"/>
    </source>
</evidence>
<dbReference type="PROSITE" id="PS51192">
    <property type="entry name" value="HELICASE_ATP_BIND_1"/>
    <property type="match status" value="1"/>
</dbReference>
<dbReference type="GeneID" id="136811676"/>
<dbReference type="InterPro" id="IPR017907">
    <property type="entry name" value="Znf_RING_CS"/>
</dbReference>
<keyword evidence="7" id="KW-0862">Zinc</keyword>
<dbReference type="InterPro" id="IPR000330">
    <property type="entry name" value="SNF2_N"/>
</dbReference>
<dbReference type="PANTHER" id="PTHR45626:SF17">
    <property type="entry name" value="HELICASE-LIKE TRANSCRIPTION FACTOR"/>
    <property type="match status" value="1"/>
</dbReference>
<feature type="compositionally biased region" description="Basic residues" evidence="11">
    <location>
        <begin position="310"/>
        <end position="320"/>
    </location>
</feature>
<evidence type="ECO:0000313" key="15">
    <source>
        <dbReference type="EnsemblMetazoa" id="CLYHEMP021829.1"/>
    </source>
</evidence>
<dbReference type="Gene3D" id="3.30.70.2330">
    <property type="match status" value="1"/>
</dbReference>
<feature type="compositionally biased region" description="Acidic residues" evidence="11">
    <location>
        <begin position="327"/>
        <end position="338"/>
    </location>
</feature>
<evidence type="ECO:0000256" key="2">
    <source>
        <dbReference type="ARBA" id="ARBA00022723"/>
    </source>
</evidence>
<accession>A0A7M5XDM0</accession>
<dbReference type="PROSITE" id="PS00518">
    <property type="entry name" value="ZF_RING_1"/>
    <property type="match status" value="1"/>
</dbReference>
<dbReference type="Gene3D" id="3.40.50.10810">
    <property type="entry name" value="Tandem AAA-ATPase domain"/>
    <property type="match status" value="2"/>
</dbReference>
<sequence length="1025" mass="116135">MATDWLQSTQANATFVIGDDDEEEEIYFGSFRGDVVGLRYYAGKVNNHEMVSLHREPNNPYDRNAIRVDNVLGQQVGHIKREQASVLASLVDGRKAKIEGVVPFGTKNKFTMPCDISLCGSPANQQYCKDLLRRRGYSLGMNSDNKRHADGSSASQSTSKGAPARPSYVAKTNSTKERVQMTGQQLEREIDTLFESTFDKGKQKIKEPSQSIKIPLYNHQKQALAWMVSRENNENLPPFWKRQGTNYNLSIVNHTTKEKPEIVKGGILADDMGLGKTLSIISLIVTNYRNEQPLVNIDKTSSVQQDIMKKKPAVSRKRKSKESCVIIEEEDGDVENEEPPLPSFDHKEDVDYKPPPATVATSQQESSQGATIASKRSKRTASKKPRYNFDDDDDWVGGEELDSPVKPKQKKRGRKSKSKAVEETQESVPQTTQPFPNSESIVLKEKDVMKNETVSTFHKESTTETVTAYKITKNIHPGPRATLIVCPLSVIHNWQHQLETHLEYGALDVYVYYGSDRCQNPDELAKKDVILTTYQTLSTDFAKMSKTDYKKMSALHQVNWLRVVLDEGHCIRNITSNQSKACIALNSERRWFVTGTPVQNSFKDLYAVLCFLRVSPFHKRPDWWKRIIERPLNAAERGGDVQGVLEILQAILLNISIRRTKQHKVNNKSVIDLPPKNIYVQYIEMSEEERKLYETFKNEGKAILERYITENKLSASYAHMLVILMRLRQLCCHPKLCAQILDCFNQPAGGASQTPEKLMMKLQQILTVLLSSGDEECPICLDAFNNPVITHCAHLYCRPCIEGVIRADKPKCPLCRNDISKEKLVKPAAEKDDIINGEGGGAKQATWSSSSKVDGLITMLKQESEENPRRKHLVVSQFAQFLNLLEKPIQESGYKFVRLDGSMTMKQRTDAITRFSDKSDNSPTIMLLSLKAGGVGLNLTAATRVFLMDPAWNPASEDQCFDRCHRLGQTEEVKVYKFVVKNTVEEKMLELQDKKRDMMKRTFGPKQSSKDRQKMRIEDVQTLFS</sequence>
<keyword evidence="16" id="KW-1185">Reference proteome</keyword>
<dbReference type="GO" id="GO:0016818">
    <property type="term" value="F:hydrolase activity, acting on acid anhydrides, in phosphorus-containing anhydrides"/>
    <property type="evidence" value="ECO:0007669"/>
    <property type="project" value="InterPro"/>
</dbReference>
<evidence type="ECO:0000259" key="13">
    <source>
        <dbReference type="PROSITE" id="PS51192"/>
    </source>
</evidence>
<evidence type="ECO:0000259" key="12">
    <source>
        <dbReference type="PROSITE" id="PS50089"/>
    </source>
</evidence>
<dbReference type="InterPro" id="IPR018957">
    <property type="entry name" value="Znf_C3HC4_RING-type"/>
</dbReference>
<dbReference type="GO" id="GO:0006281">
    <property type="term" value="P:DNA repair"/>
    <property type="evidence" value="ECO:0007669"/>
    <property type="project" value="TreeGrafter"/>
</dbReference>
<evidence type="ECO:0000259" key="14">
    <source>
        <dbReference type="PROSITE" id="PS51194"/>
    </source>
</evidence>
<dbReference type="OrthoDB" id="5979605at2759"/>
<feature type="compositionally biased region" description="Basic residues" evidence="11">
    <location>
        <begin position="407"/>
        <end position="418"/>
    </location>
</feature>
<keyword evidence="3" id="KW-0547">Nucleotide-binding</keyword>
<dbReference type="InterPro" id="IPR014905">
    <property type="entry name" value="HIRAN"/>
</dbReference>
<evidence type="ECO:0000313" key="16">
    <source>
        <dbReference type="Proteomes" id="UP000594262"/>
    </source>
</evidence>
<dbReference type="SUPFAM" id="SSF52540">
    <property type="entry name" value="P-loop containing nucleoside triphosphate hydrolases"/>
    <property type="match status" value="2"/>
</dbReference>
<evidence type="ECO:0000256" key="7">
    <source>
        <dbReference type="ARBA" id="ARBA00022833"/>
    </source>
</evidence>
<keyword evidence="2" id="KW-0479">Metal-binding</keyword>
<reference evidence="15" key="1">
    <citation type="submission" date="2021-01" db="UniProtKB">
        <authorList>
            <consortium name="EnsemblMetazoa"/>
        </authorList>
    </citation>
    <scope>IDENTIFICATION</scope>
</reference>
<evidence type="ECO:0000256" key="3">
    <source>
        <dbReference type="ARBA" id="ARBA00022741"/>
    </source>
</evidence>
<dbReference type="PROSITE" id="PS51194">
    <property type="entry name" value="HELICASE_CTER"/>
    <property type="match status" value="1"/>
</dbReference>
<dbReference type="InterPro" id="IPR050628">
    <property type="entry name" value="SNF2_RAD54_helicase_TF"/>
</dbReference>
<dbReference type="AlphaFoldDB" id="A0A7M5XDM0"/>
<evidence type="ECO:0000256" key="4">
    <source>
        <dbReference type="ARBA" id="ARBA00022771"/>
    </source>
</evidence>
<evidence type="ECO:0000256" key="6">
    <source>
        <dbReference type="ARBA" id="ARBA00022806"/>
    </source>
</evidence>
<dbReference type="CDD" id="cd16509">
    <property type="entry name" value="RING-HC_HLTF"/>
    <property type="match status" value="1"/>
</dbReference>
<evidence type="ECO:0000256" key="10">
    <source>
        <dbReference type="PROSITE-ProRule" id="PRU00175"/>
    </source>
</evidence>
<dbReference type="GO" id="GO:0005634">
    <property type="term" value="C:nucleus"/>
    <property type="evidence" value="ECO:0007669"/>
    <property type="project" value="UniProtKB-SubCell"/>
</dbReference>
<dbReference type="Proteomes" id="UP000594262">
    <property type="component" value="Unplaced"/>
</dbReference>
<feature type="domain" description="Helicase C-terminal" evidence="14">
    <location>
        <begin position="852"/>
        <end position="1021"/>
    </location>
</feature>
<dbReference type="Gene3D" id="3.40.50.300">
    <property type="entry name" value="P-loop containing nucleotide triphosphate hydrolases"/>
    <property type="match status" value="1"/>
</dbReference>
<dbReference type="InterPro" id="IPR014001">
    <property type="entry name" value="Helicase_ATP-bd"/>
</dbReference>
<proteinExistence type="predicted"/>
<dbReference type="InterPro" id="IPR013083">
    <property type="entry name" value="Znf_RING/FYVE/PHD"/>
</dbReference>
<evidence type="ECO:0000256" key="1">
    <source>
        <dbReference type="ARBA" id="ARBA00004123"/>
    </source>
</evidence>
<dbReference type="RefSeq" id="XP_066924405.1">
    <property type="nucleotide sequence ID" value="XM_067068304.1"/>
</dbReference>
<dbReference type="PANTHER" id="PTHR45626">
    <property type="entry name" value="TRANSCRIPTION TERMINATION FACTOR 2-RELATED"/>
    <property type="match status" value="1"/>
</dbReference>
<feature type="compositionally biased region" description="Basic residues" evidence="11">
    <location>
        <begin position="375"/>
        <end position="386"/>
    </location>
</feature>
<dbReference type="GO" id="GO:0008094">
    <property type="term" value="F:ATP-dependent activity, acting on DNA"/>
    <property type="evidence" value="ECO:0007669"/>
    <property type="project" value="TreeGrafter"/>
</dbReference>
<dbReference type="Pfam" id="PF00271">
    <property type="entry name" value="Helicase_C"/>
    <property type="match status" value="1"/>
</dbReference>
<feature type="region of interest" description="Disordered" evidence="11">
    <location>
        <begin position="301"/>
        <end position="438"/>
    </location>
</feature>
<organism evidence="15 16">
    <name type="scientific">Clytia hemisphaerica</name>
    <dbReference type="NCBI Taxonomy" id="252671"/>
    <lineage>
        <taxon>Eukaryota</taxon>
        <taxon>Metazoa</taxon>
        <taxon>Cnidaria</taxon>
        <taxon>Hydrozoa</taxon>
        <taxon>Hydroidolina</taxon>
        <taxon>Leptothecata</taxon>
        <taxon>Obeliida</taxon>
        <taxon>Clytiidae</taxon>
        <taxon>Clytia</taxon>
    </lineage>
</organism>
<feature type="compositionally biased region" description="Acidic residues" evidence="11">
    <location>
        <begin position="390"/>
        <end position="402"/>
    </location>
</feature>
<dbReference type="InterPro" id="IPR027417">
    <property type="entry name" value="P-loop_NTPase"/>
</dbReference>
<dbReference type="CDD" id="cd18793">
    <property type="entry name" value="SF2_C_SNF"/>
    <property type="match status" value="1"/>
</dbReference>
<dbReference type="SUPFAM" id="SSF57850">
    <property type="entry name" value="RING/U-box"/>
    <property type="match status" value="1"/>
</dbReference>
<dbReference type="GO" id="GO:0008270">
    <property type="term" value="F:zinc ion binding"/>
    <property type="evidence" value="ECO:0007669"/>
    <property type="project" value="UniProtKB-KW"/>
</dbReference>